<accession>A0AAW1D318</accession>
<name>A0AAW1D318_9HEMI</name>
<feature type="chain" id="PRO_5043329223" evidence="1">
    <location>
        <begin position="18"/>
        <end position="175"/>
    </location>
</feature>
<keyword evidence="3" id="KW-1185">Reference proteome</keyword>
<sequence>MLVQTCVLIFMIGLCSTFSVKEKLCDKQCHELNDYCGAQSNVSVCDYSKSLQVKLDCVASCMKSKDHNVANIILNTKADPKSLLEHKAVKNLLKNFNKKYPIRFTTIDLGNGYLDLDNTSRISLKHKEKRDLNGDMFGETNGTVISKFHFDKNGLEGKLLSKMKYNASLTSSGTM</sequence>
<dbReference type="EMBL" id="JAPXFL010000006">
    <property type="protein sequence ID" value="KAK9505414.1"/>
    <property type="molecule type" value="Genomic_DNA"/>
</dbReference>
<protein>
    <submittedName>
        <fullName evidence="2">Uncharacterized protein</fullName>
    </submittedName>
</protein>
<reference evidence="2 3" key="1">
    <citation type="submission" date="2022-12" db="EMBL/GenBank/DDBJ databases">
        <title>Chromosome-level genome assembly of true bugs.</title>
        <authorList>
            <person name="Ma L."/>
            <person name="Li H."/>
        </authorList>
    </citation>
    <scope>NUCLEOTIDE SEQUENCE [LARGE SCALE GENOMIC DNA]</scope>
    <source>
        <strain evidence="2">Lab_2022b</strain>
    </source>
</reference>
<evidence type="ECO:0000313" key="3">
    <source>
        <dbReference type="Proteomes" id="UP001461498"/>
    </source>
</evidence>
<proteinExistence type="predicted"/>
<comment type="caution">
    <text evidence="2">The sequence shown here is derived from an EMBL/GenBank/DDBJ whole genome shotgun (WGS) entry which is preliminary data.</text>
</comment>
<organism evidence="2 3">
    <name type="scientific">Rhynocoris fuscipes</name>
    <dbReference type="NCBI Taxonomy" id="488301"/>
    <lineage>
        <taxon>Eukaryota</taxon>
        <taxon>Metazoa</taxon>
        <taxon>Ecdysozoa</taxon>
        <taxon>Arthropoda</taxon>
        <taxon>Hexapoda</taxon>
        <taxon>Insecta</taxon>
        <taxon>Pterygota</taxon>
        <taxon>Neoptera</taxon>
        <taxon>Paraneoptera</taxon>
        <taxon>Hemiptera</taxon>
        <taxon>Heteroptera</taxon>
        <taxon>Panheteroptera</taxon>
        <taxon>Cimicomorpha</taxon>
        <taxon>Reduviidae</taxon>
        <taxon>Harpactorinae</taxon>
        <taxon>Harpactorini</taxon>
        <taxon>Rhynocoris</taxon>
    </lineage>
</organism>
<dbReference type="AlphaFoldDB" id="A0AAW1D318"/>
<gene>
    <name evidence="2" type="ORF">O3M35_009478</name>
</gene>
<evidence type="ECO:0000313" key="2">
    <source>
        <dbReference type="EMBL" id="KAK9505414.1"/>
    </source>
</evidence>
<keyword evidence="1" id="KW-0732">Signal</keyword>
<evidence type="ECO:0000256" key="1">
    <source>
        <dbReference type="SAM" id="SignalP"/>
    </source>
</evidence>
<dbReference type="Proteomes" id="UP001461498">
    <property type="component" value="Unassembled WGS sequence"/>
</dbReference>
<feature type="signal peptide" evidence="1">
    <location>
        <begin position="1"/>
        <end position="17"/>
    </location>
</feature>